<feature type="active site" description="Acyl-ester intermediate" evidence="7">
    <location>
        <position position="165"/>
    </location>
</feature>
<evidence type="ECO:0000256" key="1">
    <source>
        <dbReference type="ARBA" id="ARBA00008069"/>
    </source>
</evidence>
<dbReference type="Proteomes" id="UP000275078">
    <property type="component" value="Unassembled WGS sequence"/>
</dbReference>
<dbReference type="InterPro" id="IPR004412">
    <property type="entry name" value="GatA"/>
</dbReference>
<comment type="subcellular location">
    <subcellularLocation>
        <location evidence="7">Mitochondrion</location>
    </subcellularLocation>
</comment>
<evidence type="ECO:0000256" key="7">
    <source>
        <dbReference type="HAMAP-Rule" id="MF_03150"/>
    </source>
</evidence>
<dbReference type="InterPro" id="IPR000120">
    <property type="entry name" value="Amidase"/>
</dbReference>
<dbReference type="InterPro" id="IPR036928">
    <property type="entry name" value="AS_sf"/>
</dbReference>
<evidence type="ECO:0000256" key="6">
    <source>
        <dbReference type="ARBA" id="ARBA00047407"/>
    </source>
</evidence>
<dbReference type="SUPFAM" id="SSF75304">
    <property type="entry name" value="Amidase signature (AS) enzymes"/>
    <property type="match status" value="1"/>
</dbReference>
<keyword evidence="9" id="KW-0808">Transferase</keyword>
<keyword evidence="10" id="KW-1185">Reference proteome</keyword>
<comment type="catalytic activity">
    <reaction evidence="6 7">
        <text>L-glutamyl-tRNA(Gln) + L-glutamine + ATP + H2O = L-glutaminyl-tRNA(Gln) + L-glutamate + ADP + phosphate + H(+)</text>
        <dbReference type="Rhea" id="RHEA:17521"/>
        <dbReference type="Rhea" id="RHEA-COMP:9681"/>
        <dbReference type="Rhea" id="RHEA-COMP:9684"/>
        <dbReference type="ChEBI" id="CHEBI:15377"/>
        <dbReference type="ChEBI" id="CHEBI:15378"/>
        <dbReference type="ChEBI" id="CHEBI:29985"/>
        <dbReference type="ChEBI" id="CHEBI:30616"/>
        <dbReference type="ChEBI" id="CHEBI:43474"/>
        <dbReference type="ChEBI" id="CHEBI:58359"/>
        <dbReference type="ChEBI" id="CHEBI:78520"/>
        <dbReference type="ChEBI" id="CHEBI:78521"/>
        <dbReference type="ChEBI" id="CHEBI:456216"/>
        <dbReference type="EC" id="6.3.5.7"/>
    </reaction>
</comment>
<evidence type="ECO:0000313" key="9">
    <source>
        <dbReference type="EMBL" id="RPA82734.1"/>
    </source>
</evidence>
<feature type="active site" description="Charge relay system" evidence="7">
    <location>
        <position position="61"/>
    </location>
</feature>
<evidence type="ECO:0000259" key="8">
    <source>
        <dbReference type="Pfam" id="PF01425"/>
    </source>
</evidence>
<organism evidence="9 10">
    <name type="scientific">Ascobolus immersus RN42</name>
    <dbReference type="NCBI Taxonomy" id="1160509"/>
    <lineage>
        <taxon>Eukaryota</taxon>
        <taxon>Fungi</taxon>
        <taxon>Dikarya</taxon>
        <taxon>Ascomycota</taxon>
        <taxon>Pezizomycotina</taxon>
        <taxon>Pezizomycetes</taxon>
        <taxon>Pezizales</taxon>
        <taxon>Ascobolaceae</taxon>
        <taxon>Ascobolus</taxon>
    </lineage>
</organism>
<dbReference type="PANTHER" id="PTHR11895:SF7">
    <property type="entry name" value="GLUTAMYL-TRNA(GLN) AMIDOTRANSFERASE SUBUNIT A, MITOCHONDRIAL"/>
    <property type="match status" value="1"/>
</dbReference>
<keyword evidence="5 7" id="KW-0648">Protein biosynthesis</keyword>
<dbReference type="GO" id="GO:0030956">
    <property type="term" value="C:glutamyl-tRNA(Gln) amidotransferase complex"/>
    <property type="evidence" value="ECO:0007669"/>
    <property type="project" value="UniProtKB-UniRule"/>
</dbReference>
<proteinExistence type="inferred from homology"/>
<gene>
    <name evidence="9" type="ORF">BJ508DRAFT_413901</name>
</gene>
<dbReference type="Pfam" id="PF01425">
    <property type="entry name" value="Amidase"/>
    <property type="match status" value="1"/>
</dbReference>
<dbReference type="OrthoDB" id="421993at2759"/>
<dbReference type="PANTHER" id="PTHR11895">
    <property type="entry name" value="TRANSAMIDASE"/>
    <property type="match status" value="1"/>
</dbReference>
<evidence type="ECO:0000256" key="4">
    <source>
        <dbReference type="ARBA" id="ARBA00022840"/>
    </source>
</evidence>
<comment type="similarity">
    <text evidence="1 7">Belongs to the amidase family. GatA subfamily.</text>
</comment>
<dbReference type="GO" id="GO:0016740">
    <property type="term" value="F:transferase activity"/>
    <property type="evidence" value="ECO:0007669"/>
    <property type="project" value="UniProtKB-KW"/>
</dbReference>
<comment type="function">
    <text evidence="7">Allows the formation of correctly charged Gln-tRNA(Gln) through the transamidation of misacylated Glu-tRNA(Gln) in the mitochondria. The reaction takes place in the presence of glutamine and ATP through an activated gamma-phospho-Glu-tRNA(Gln).</text>
</comment>
<dbReference type="GO" id="GO:0005524">
    <property type="term" value="F:ATP binding"/>
    <property type="evidence" value="ECO:0007669"/>
    <property type="project" value="UniProtKB-KW"/>
</dbReference>
<dbReference type="EMBL" id="ML119669">
    <property type="protein sequence ID" value="RPA82734.1"/>
    <property type="molecule type" value="Genomic_DNA"/>
</dbReference>
<keyword evidence="3 7" id="KW-0547">Nucleotide-binding</keyword>
<dbReference type="GO" id="GO:0050567">
    <property type="term" value="F:glutaminyl-tRNA synthase (glutamine-hydrolyzing) activity"/>
    <property type="evidence" value="ECO:0007669"/>
    <property type="project" value="UniProtKB-UniRule"/>
</dbReference>
<dbReference type="PROSITE" id="PS00571">
    <property type="entry name" value="AMIDASES"/>
    <property type="match status" value="1"/>
</dbReference>
<dbReference type="AlphaFoldDB" id="A0A3N4IMA5"/>
<dbReference type="EC" id="6.3.5.7" evidence="7"/>
<feature type="domain" description="Amidase" evidence="8">
    <location>
        <begin position="13"/>
        <end position="482"/>
    </location>
</feature>
<name>A0A3N4IMA5_ASCIM</name>
<keyword evidence="7" id="KW-0496">Mitochondrion</keyword>
<keyword evidence="2 7" id="KW-0436">Ligase</keyword>
<reference evidence="9 10" key="1">
    <citation type="journal article" date="2018" name="Nat. Ecol. Evol.">
        <title>Pezizomycetes genomes reveal the molecular basis of ectomycorrhizal truffle lifestyle.</title>
        <authorList>
            <person name="Murat C."/>
            <person name="Payen T."/>
            <person name="Noel B."/>
            <person name="Kuo A."/>
            <person name="Morin E."/>
            <person name="Chen J."/>
            <person name="Kohler A."/>
            <person name="Krizsan K."/>
            <person name="Balestrini R."/>
            <person name="Da Silva C."/>
            <person name="Montanini B."/>
            <person name="Hainaut M."/>
            <person name="Levati E."/>
            <person name="Barry K.W."/>
            <person name="Belfiori B."/>
            <person name="Cichocki N."/>
            <person name="Clum A."/>
            <person name="Dockter R.B."/>
            <person name="Fauchery L."/>
            <person name="Guy J."/>
            <person name="Iotti M."/>
            <person name="Le Tacon F."/>
            <person name="Lindquist E.A."/>
            <person name="Lipzen A."/>
            <person name="Malagnac F."/>
            <person name="Mello A."/>
            <person name="Molinier V."/>
            <person name="Miyauchi S."/>
            <person name="Poulain J."/>
            <person name="Riccioni C."/>
            <person name="Rubini A."/>
            <person name="Sitrit Y."/>
            <person name="Splivallo R."/>
            <person name="Traeger S."/>
            <person name="Wang M."/>
            <person name="Zifcakova L."/>
            <person name="Wipf D."/>
            <person name="Zambonelli A."/>
            <person name="Paolocci F."/>
            <person name="Nowrousian M."/>
            <person name="Ottonello S."/>
            <person name="Baldrian P."/>
            <person name="Spatafora J.W."/>
            <person name="Henrissat B."/>
            <person name="Nagy L.G."/>
            <person name="Aury J.M."/>
            <person name="Wincker P."/>
            <person name="Grigoriev I.V."/>
            <person name="Bonfante P."/>
            <person name="Martin F.M."/>
        </authorList>
    </citation>
    <scope>NUCLEOTIDE SEQUENCE [LARGE SCALE GENOMIC DNA]</scope>
    <source>
        <strain evidence="9 10">RN42</strain>
    </source>
</reference>
<dbReference type="GO" id="GO:0005739">
    <property type="term" value="C:mitochondrion"/>
    <property type="evidence" value="ECO:0007669"/>
    <property type="project" value="UniProtKB-SubCell"/>
</dbReference>
<accession>A0A3N4IMA5</accession>
<dbReference type="Gene3D" id="3.90.1300.10">
    <property type="entry name" value="Amidase signature (AS) domain"/>
    <property type="match status" value="1"/>
</dbReference>
<feature type="active site" description="Charge relay system" evidence="7">
    <location>
        <position position="141"/>
    </location>
</feature>
<evidence type="ECO:0000256" key="2">
    <source>
        <dbReference type="ARBA" id="ARBA00022598"/>
    </source>
</evidence>
<dbReference type="STRING" id="1160509.A0A3N4IMA5"/>
<keyword evidence="4 7" id="KW-0067">ATP-binding</keyword>
<evidence type="ECO:0000256" key="5">
    <source>
        <dbReference type="ARBA" id="ARBA00022917"/>
    </source>
</evidence>
<protein>
    <recommendedName>
        <fullName evidence="7">Glutamyl-tRNA(Gln) amidotransferase subunit A, mitochondrial</fullName>
        <shortName evidence="7">Glu-AdT subunit A</shortName>
        <ecNumber evidence="7">6.3.5.7</ecNumber>
    </recommendedName>
</protein>
<evidence type="ECO:0000313" key="10">
    <source>
        <dbReference type="Proteomes" id="UP000275078"/>
    </source>
</evidence>
<dbReference type="HAMAP" id="MF_00120">
    <property type="entry name" value="GatA"/>
    <property type="match status" value="1"/>
</dbReference>
<dbReference type="GO" id="GO:0032543">
    <property type="term" value="P:mitochondrial translation"/>
    <property type="evidence" value="ECO:0007669"/>
    <property type="project" value="UniProtKB-UniRule"/>
</dbReference>
<sequence>MSILREAERHVLKARNLNPLFNALISSRTPEGIIGEATEAETRHTKGHAKSQIDGKTIVIKDNICTTDLPTTCGSAMLKGYVSPIEATVVKSLRENGAIVLGKANMDEFGMGSHSIYSHFGPVKRPPTNYLDDAPRSAGGSSGGSAAAVAADMCFASLGTDTGGSVRAPAAYTGTVGFKPSYGRLSRFGVIPYANSLDTVGILAKSVDDVASVFRAIDHPDSKDPTNLTKKSRSRIQALAEAYQVKRRKRRLRIGVPVEYNLAELHLPLRSAWKSTISHLIAQGHTVHAVSLPTTQHALQAYYILAPAEASSNLAKYDGVRYGHRADKDWSDDGVLYANTRGEGFGAEVKRRILLGNYSLSASAMDNYFLKAQSLRRLVIQDFNRAFAFTNPLTSGNEAEEEVTRPEQETVDVFLTPTTLSPAPELEHVINNTSPIDSYVNDVLTVPASLAGIPAISVPVKMLDDVVGMQIIGQFGDEDGVLEVAKMVEGQVFC</sequence>
<dbReference type="InterPro" id="IPR020556">
    <property type="entry name" value="Amidase_CS"/>
</dbReference>
<dbReference type="InterPro" id="IPR023631">
    <property type="entry name" value="Amidase_dom"/>
</dbReference>
<comment type="subunit">
    <text evidence="7">Subunit of the heterotrimeric GatCAB amidotransferase (AdT) complex, composed of A, B and C subunits.</text>
</comment>
<dbReference type="NCBIfam" id="TIGR00132">
    <property type="entry name" value="gatA"/>
    <property type="match status" value="1"/>
</dbReference>
<evidence type="ECO:0000256" key="3">
    <source>
        <dbReference type="ARBA" id="ARBA00022741"/>
    </source>
</evidence>
<dbReference type="GO" id="GO:0070681">
    <property type="term" value="P:glutaminyl-tRNAGln biosynthesis via transamidation"/>
    <property type="evidence" value="ECO:0007669"/>
    <property type="project" value="UniProtKB-UniRule"/>
</dbReference>